<evidence type="ECO:0000256" key="4">
    <source>
        <dbReference type="RuleBase" id="RU367022"/>
    </source>
</evidence>
<evidence type="ECO:0000256" key="1">
    <source>
        <dbReference type="ARBA" id="ARBA00022692"/>
    </source>
</evidence>
<dbReference type="GO" id="GO:0005886">
    <property type="term" value="C:plasma membrane"/>
    <property type="evidence" value="ECO:0007669"/>
    <property type="project" value="TreeGrafter"/>
</dbReference>
<evidence type="ECO:0000313" key="7">
    <source>
        <dbReference type="Proteomes" id="UP001302126"/>
    </source>
</evidence>
<feature type="transmembrane region" description="Helical" evidence="4">
    <location>
        <begin position="25"/>
        <end position="44"/>
    </location>
</feature>
<reference evidence="6" key="1">
    <citation type="journal article" date="2023" name="Mol. Phylogenet. Evol.">
        <title>Genome-scale phylogeny and comparative genomics of the fungal order Sordariales.</title>
        <authorList>
            <person name="Hensen N."/>
            <person name="Bonometti L."/>
            <person name="Westerberg I."/>
            <person name="Brannstrom I.O."/>
            <person name="Guillou S."/>
            <person name="Cros-Aarteil S."/>
            <person name="Calhoun S."/>
            <person name="Haridas S."/>
            <person name="Kuo A."/>
            <person name="Mondo S."/>
            <person name="Pangilinan J."/>
            <person name="Riley R."/>
            <person name="LaButti K."/>
            <person name="Andreopoulos B."/>
            <person name="Lipzen A."/>
            <person name="Chen C."/>
            <person name="Yan M."/>
            <person name="Daum C."/>
            <person name="Ng V."/>
            <person name="Clum A."/>
            <person name="Steindorff A."/>
            <person name="Ohm R.A."/>
            <person name="Martin F."/>
            <person name="Silar P."/>
            <person name="Natvig D.O."/>
            <person name="Lalanne C."/>
            <person name="Gautier V."/>
            <person name="Ament-Velasquez S.L."/>
            <person name="Kruys A."/>
            <person name="Hutchinson M.I."/>
            <person name="Powell A.J."/>
            <person name="Barry K."/>
            <person name="Miller A.N."/>
            <person name="Grigoriev I.V."/>
            <person name="Debuchy R."/>
            <person name="Gladieux P."/>
            <person name="Hiltunen Thoren M."/>
            <person name="Johannesson H."/>
        </authorList>
    </citation>
    <scope>NUCLEOTIDE SEQUENCE</scope>
    <source>
        <strain evidence="6">PSN309</strain>
    </source>
</reference>
<comment type="caution">
    <text evidence="6">The sequence shown here is derived from an EMBL/GenBank/DDBJ whole genome shotgun (WGS) entry which is preliminary data.</text>
</comment>
<dbReference type="Pfam" id="PF04145">
    <property type="entry name" value="Ctr"/>
    <property type="match status" value="1"/>
</dbReference>
<dbReference type="Proteomes" id="UP001302126">
    <property type="component" value="Unassembled WGS sequence"/>
</dbReference>
<comment type="subcellular location">
    <subcellularLocation>
        <location evidence="4">Membrane</location>
        <topology evidence="4">Multi-pass membrane protein</topology>
    </subcellularLocation>
</comment>
<proteinExistence type="inferred from homology"/>
<keyword evidence="4" id="KW-0813">Transport</keyword>
<keyword evidence="3 4" id="KW-0472">Membrane</keyword>
<evidence type="ECO:0000256" key="5">
    <source>
        <dbReference type="SAM" id="MobiDB-lite"/>
    </source>
</evidence>
<reference evidence="6" key="2">
    <citation type="submission" date="2023-05" db="EMBL/GenBank/DDBJ databases">
        <authorList>
            <consortium name="Lawrence Berkeley National Laboratory"/>
            <person name="Steindorff A."/>
            <person name="Hensen N."/>
            <person name="Bonometti L."/>
            <person name="Westerberg I."/>
            <person name="Brannstrom I.O."/>
            <person name="Guillou S."/>
            <person name="Cros-Aarteil S."/>
            <person name="Calhoun S."/>
            <person name="Haridas S."/>
            <person name="Kuo A."/>
            <person name="Mondo S."/>
            <person name="Pangilinan J."/>
            <person name="Riley R."/>
            <person name="Labutti K."/>
            <person name="Andreopoulos B."/>
            <person name="Lipzen A."/>
            <person name="Chen C."/>
            <person name="Yanf M."/>
            <person name="Daum C."/>
            <person name="Ng V."/>
            <person name="Clum A."/>
            <person name="Ohm R."/>
            <person name="Martin F."/>
            <person name="Silar P."/>
            <person name="Natvig D."/>
            <person name="Lalanne C."/>
            <person name="Gautier V."/>
            <person name="Ament-Velasquez S.L."/>
            <person name="Kruys A."/>
            <person name="Hutchinson M.I."/>
            <person name="Powell A.J."/>
            <person name="Barry K."/>
            <person name="Miller A.N."/>
            <person name="Grigoriev I.V."/>
            <person name="Debuchy R."/>
            <person name="Gladieux P."/>
            <person name="Thoren M.H."/>
            <person name="Johannesson H."/>
        </authorList>
    </citation>
    <scope>NUCLEOTIDE SEQUENCE</scope>
    <source>
        <strain evidence="6">PSN309</strain>
    </source>
</reference>
<gene>
    <name evidence="6" type="ORF">QBC35DRAFT_420622</name>
</gene>
<protein>
    <recommendedName>
        <fullName evidence="4">Copper transport protein</fullName>
    </recommendedName>
</protein>
<evidence type="ECO:0000313" key="6">
    <source>
        <dbReference type="EMBL" id="KAK4182523.1"/>
    </source>
</evidence>
<organism evidence="6 7">
    <name type="scientific">Podospora australis</name>
    <dbReference type="NCBI Taxonomy" id="1536484"/>
    <lineage>
        <taxon>Eukaryota</taxon>
        <taxon>Fungi</taxon>
        <taxon>Dikarya</taxon>
        <taxon>Ascomycota</taxon>
        <taxon>Pezizomycotina</taxon>
        <taxon>Sordariomycetes</taxon>
        <taxon>Sordariomycetidae</taxon>
        <taxon>Sordariales</taxon>
        <taxon>Podosporaceae</taxon>
        <taxon>Podospora</taxon>
    </lineage>
</organism>
<keyword evidence="1 4" id="KW-0812">Transmembrane</keyword>
<dbReference type="EMBL" id="MU864647">
    <property type="protein sequence ID" value="KAK4182523.1"/>
    <property type="molecule type" value="Genomic_DNA"/>
</dbReference>
<sequence length="165" mass="18567">MRIVFFQSTNTPLFFSSWQPTSQEGYIGACILLMVVTAITRLLYELRSRIEISQRSTRQKLSWEGDTGSHYHTAEGLKPTINDRTSSSTAKEPRNQWRVNSFWAQLSRGVWDTVLVALSYLLMLAVMTMNVGYFCSVMAGVFLGALLSNLVVGPSAARSAYWDHC</sequence>
<feature type="compositionally biased region" description="Basic and acidic residues" evidence="5">
    <location>
        <begin position="63"/>
        <end position="75"/>
    </location>
</feature>
<accession>A0AAN6WI46</accession>
<keyword evidence="4" id="KW-0187">Copper transport</keyword>
<keyword evidence="4" id="KW-0406">Ion transport</keyword>
<feature type="transmembrane region" description="Helical" evidence="4">
    <location>
        <begin position="131"/>
        <end position="152"/>
    </location>
</feature>
<name>A0AAN6WI46_9PEZI</name>
<evidence type="ECO:0000256" key="3">
    <source>
        <dbReference type="ARBA" id="ARBA00023136"/>
    </source>
</evidence>
<dbReference type="PANTHER" id="PTHR12483">
    <property type="entry name" value="SOLUTE CARRIER FAMILY 31 COPPER TRANSPORTERS"/>
    <property type="match status" value="1"/>
</dbReference>
<dbReference type="PANTHER" id="PTHR12483:SF120">
    <property type="entry name" value="HIGH-AFFINITY COPPER TRANSPORTER CTRA2"/>
    <property type="match status" value="1"/>
</dbReference>
<feature type="region of interest" description="Disordered" evidence="5">
    <location>
        <begin position="63"/>
        <end position="92"/>
    </location>
</feature>
<keyword evidence="7" id="KW-1185">Reference proteome</keyword>
<keyword evidence="4" id="KW-0186">Copper</keyword>
<dbReference type="AlphaFoldDB" id="A0AAN6WI46"/>
<keyword evidence="2 4" id="KW-1133">Transmembrane helix</keyword>
<evidence type="ECO:0000256" key="2">
    <source>
        <dbReference type="ARBA" id="ARBA00022989"/>
    </source>
</evidence>
<dbReference type="GO" id="GO:0005375">
    <property type="term" value="F:copper ion transmembrane transporter activity"/>
    <property type="evidence" value="ECO:0007669"/>
    <property type="project" value="UniProtKB-UniRule"/>
</dbReference>
<dbReference type="InterPro" id="IPR007274">
    <property type="entry name" value="Cop_transporter"/>
</dbReference>
<comment type="similarity">
    <text evidence="4">Belongs to the copper transporter (Ctr) (TC 1.A.56) family. SLC31A subfamily.</text>
</comment>